<dbReference type="AlphaFoldDB" id="A0A7V2ZHT7"/>
<evidence type="ECO:0000256" key="3">
    <source>
        <dbReference type="ARBA" id="ARBA00022490"/>
    </source>
</evidence>
<evidence type="ECO:0000313" key="8">
    <source>
        <dbReference type="EMBL" id="HFI90171.1"/>
    </source>
</evidence>
<dbReference type="PANTHER" id="PTHR35794">
    <property type="entry name" value="CELL DIVISION PROTEIN DIVIVA"/>
    <property type="match status" value="1"/>
</dbReference>
<comment type="similarity">
    <text evidence="2">Belongs to the DivIVA family.</text>
</comment>
<dbReference type="GO" id="GO:0051301">
    <property type="term" value="P:cell division"/>
    <property type="evidence" value="ECO:0007669"/>
    <property type="project" value="UniProtKB-KW"/>
</dbReference>
<evidence type="ECO:0000256" key="4">
    <source>
        <dbReference type="ARBA" id="ARBA00022618"/>
    </source>
</evidence>
<dbReference type="Pfam" id="PF05103">
    <property type="entry name" value="DivIVA"/>
    <property type="match status" value="1"/>
</dbReference>
<evidence type="ECO:0000256" key="7">
    <source>
        <dbReference type="SAM" id="Coils"/>
    </source>
</evidence>
<dbReference type="InterPro" id="IPR019933">
    <property type="entry name" value="DivIVA_domain"/>
</dbReference>
<sequence length="180" mass="20834">MKLQPFSIRQQEFSKKMRGFDPDEVKAFLERVADDVEELLKENEELKQQVETLSQQLEEFKKIEKNLQDTLLKAQETSTKSIESAKKQTALMIKEAELKAAQIVEKARESANEIRNAVLNLREEKDMLIARLKAIISSQAHLLEVKIEDIDEEVVVQKKKTKDESKKLDLNIDDIVEKLL</sequence>
<gene>
    <name evidence="8" type="ORF">ENS31_01425</name>
</gene>
<keyword evidence="4" id="KW-0132">Cell division</keyword>
<organism evidence="8">
    <name type="scientific">Ignavibacterium album</name>
    <dbReference type="NCBI Taxonomy" id="591197"/>
    <lineage>
        <taxon>Bacteria</taxon>
        <taxon>Pseudomonadati</taxon>
        <taxon>Ignavibacteriota</taxon>
        <taxon>Ignavibacteria</taxon>
        <taxon>Ignavibacteriales</taxon>
        <taxon>Ignavibacteriaceae</taxon>
        <taxon>Ignavibacterium</taxon>
    </lineage>
</organism>
<keyword evidence="5 7" id="KW-0175">Coiled coil</keyword>
<reference evidence="8" key="1">
    <citation type="journal article" date="2020" name="mSystems">
        <title>Genome- and Community-Level Interaction Insights into Carbon Utilization and Element Cycling Functions of Hydrothermarchaeota in Hydrothermal Sediment.</title>
        <authorList>
            <person name="Zhou Z."/>
            <person name="Liu Y."/>
            <person name="Xu W."/>
            <person name="Pan J."/>
            <person name="Luo Z.H."/>
            <person name="Li M."/>
        </authorList>
    </citation>
    <scope>NUCLEOTIDE SEQUENCE [LARGE SCALE GENOMIC DNA]</scope>
    <source>
        <strain evidence="8">SpSt-479</strain>
    </source>
</reference>
<evidence type="ECO:0000256" key="5">
    <source>
        <dbReference type="ARBA" id="ARBA00023054"/>
    </source>
</evidence>
<feature type="coiled-coil region" evidence="7">
    <location>
        <begin position="26"/>
        <end position="131"/>
    </location>
</feature>
<comment type="caution">
    <text evidence="8">The sequence shown here is derived from an EMBL/GenBank/DDBJ whole genome shotgun (WGS) entry which is preliminary data.</text>
</comment>
<accession>A0A7V2ZHT7</accession>
<dbReference type="NCBIfam" id="TIGR03544">
    <property type="entry name" value="DivI1A_domain"/>
    <property type="match status" value="1"/>
</dbReference>
<dbReference type="PANTHER" id="PTHR35794:SF2">
    <property type="entry name" value="CELL DIVISION PROTEIN DIVIVA"/>
    <property type="match status" value="1"/>
</dbReference>
<evidence type="ECO:0000256" key="1">
    <source>
        <dbReference type="ARBA" id="ARBA00004496"/>
    </source>
</evidence>
<dbReference type="EMBL" id="DSUJ01000002">
    <property type="protein sequence ID" value="HFI90171.1"/>
    <property type="molecule type" value="Genomic_DNA"/>
</dbReference>
<keyword evidence="3" id="KW-0963">Cytoplasm</keyword>
<dbReference type="Gene3D" id="6.10.250.660">
    <property type="match status" value="1"/>
</dbReference>
<comment type="subcellular location">
    <subcellularLocation>
        <location evidence="1">Cytoplasm</location>
    </subcellularLocation>
</comment>
<dbReference type="GO" id="GO:0005737">
    <property type="term" value="C:cytoplasm"/>
    <property type="evidence" value="ECO:0007669"/>
    <property type="project" value="UniProtKB-SubCell"/>
</dbReference>
<dbReference type="InterPro" id="IPR007793">
    <property type="entry name" value="DivIVA_fam"/>
</dbReference>
<evidence type="ECO:0000256" key="6">
    <source>
        <dbReference type="ARBA" id="ARBA00023306"/>
    </source>
</evidence>
<proteinExistence type="inferred from homology"/>
<name>A0A7V2ZHT7_9BACT</name>
<protein>
    <submittedName>
        <fullName evidence="8">DivIVA domain-containing protein</fullName>
    </submittedName>
</protein>
<keyword evidence="6" id="KW-0131">Cell cycle</keyword>
<evidence type="ECO:0000256" key="2">
    <source>
        <dbReference type="ARBA" id="ARBA00009008"/>
    </source>
</evidence>